<keyword evidence="7 8" id="KW-0456">Lyase</keyword>
<comment type="pathway">
    <text evidence="2 8">Glycan metabolism; pectin degradation; 2-dehydro-3-deoxy-D-gluconate from pectin: step 2/5.</text>
</comment>
<dbReference type="InterPro" id="IPR045032">
    <property type="entry name" value="PEL"/>
</dbReference>
<name>A0A9Q0KJG7_9MAGN</name>
<evidence type="ECO:0000256" key="1">
    <source>
        <dbReference type="ARBA" id="ARBA00000695"/>
    </source>
</evidence>
<dbReference type="PRINTS" id="PR00807">
    <property type="entry name" value="AMBALLERGEN"/>
</dbReference>
<dbReference type="InterPro" id="IPR012334">
    <property type="entry name" value="Pectin_lyas_fold"/>
</dbReference>
<dbReference type="EMBL" id="JAMYWD010000005">
    <property type="protein sequence ID" value="KAJ4971361.1"/>
    <property type="molecule type" value="Genomic_DNA"/>
</dbReference>
<dbReference type="Gene3D" id="2.160.20.10">
    <property type="entry name" value="Single-stranded right-handed beta-helix, Pectin lyase-like"/>
    <property type="match status" value="1"/>
</dbReference>
<dbReference type="SMART" id="SM00656">
    <property type="entry name" value="Amb_all"/>
    <property type="match status" value="1"/>
</dbReference>
<dbReference type="InterPro" id="IPR011050">
    <property type="entry name" value="Pectin_lyase_fold/virulence"/>
</dbReference>
<dbReference type="GO" id="GO:0030570">
    <property type="term" value="F:pectate lyase activity"/>
    <property type="evidence" value="ECO:0007669"/>
    <property type="project" value="UniProtKB-EC"/>
</dbReference>
<feature type="signal peptide" evidence="8">
    <location>
        <begin position="1"/>
        <end position="26"/>
    </location>
</feature>
<keyword evidence="5 8" id="KW-0732">Signal</keyword>
<comment type="similarity">
    <text evidence="8">Belongs to the polysaccharide lyase 1 family.</text>
</comment>
<evidence type="ECO:0000256" key="7">
    <source>
        <dbReference type="ARBA" id="ARBA00023239"/>
    </source>
</evidence>
<feature type="chain" id="PRO_5040540733" description="Pectate lyase" evidence="8">
    <location>
        <begin position="27"/>
        <end position="274"/>
    </location>
</feature>
<evidence type="ECO:0000256" key="3">
    <source>
        <dbReference type="ARBA" id="ARBA00012272"/>
    </source>
</evidence>
<keyword evidence="11" id="KW-1185">Reference proteome</keyword>
<evidence type="ECO:0000313" key="11">
    <source>
        <dbReference type="Proteomes" id="UP001141806"/>
    </source>
</evidence>
<sequence length="274" mass="30530">MRPQNSELFSTAILLLFLSNFSFTKSVILAERGKSSSLNVIDSCWRRDPNWGKDRQKLARCSVGFAGKMTNNIGVGLIHYQVTDPSDDPLNPRVGTLRHGVTKIRGKVWITFQRDMLITLQKPLLIGSYITIDGRGVNVQIAHGACFLLNGVNNVIIHNLQFHHCNSQAPGPVMGPGAKIVQLGQLDGDAIRVVGSSKVWIDHNTFYECQDGLIDITRASTDITVSNNWFKNHDKVMLLGHHDSFIQDKIMRVTVAFNSFGPNCKQRMPRCSDS</sequence>
<keyword evidence="6 8" id="KW-0106">Calcium</keyword>
<dbReference type="Pfam" id="PF00544">
    <property type="entry name" value="Pectate_lyase_4"/>
    <property type="match status" value="1"/>
</dbReference>
<comment type="catalytic activity">
    <reaction evidence="1 8">
        <text>Eliminative cleavage of (1-&gt;4)-alpha-D-galacturonan to give oligosaccharides with 4-deoxy-alpha-D-galact-4-enuronosyl groups at their non-reducing ends.</text>
        <dbReference type="EC" id="4.2.2.2"/>
    </reaction>
</comment>
<comment type="caution">
    <text evidence="10">The sequence shown here is derived from an EMBL/GenBank/DDBJ whole genome shotgun (WGS) entry which is preliminary data.</text>
</comment>
<evidence type="ECO:0000256" key="5">
    <source>
        <dbReference type="ARBA" id="ARBA00022729"/>
    </source>
</evidence>
<dbReference type="PANTHER" id="PTHR31683:SF74">
    <property type="entry name" value="PECTATE LYASE"/>
    <property type="match status" value="1"/>
</dbReference>
<protein>
    <recommendedName>
        <fullName evidence="3 8">Pectate lyase</fullName>
        <ecNumber evidence="3 8">4.2.2.2</ecNumber>
    </recommendedName>
</protein>
<dbReference type="EC" id="4.2.2.2" evidence="3 8"/>
<comment type="cofactor">
    <cofactor evidence="8">
        <name>Ca(2+)</name>
        <dbReference type="ChEBI" id="CHEBI:29108"/>
    </cofactor>
    <text evidence="8">Binds 1 Ca(2+) ion. Required for its activity.</text>
</comment>
<feature type="domain" description="Pectate lyase" evidence="9">
    <location>
        <begin position="115"/>
        <end position="274"/>
    </location>
</feature>
<proteinExistence type="inferred from homology"/>
<evidence type="ECO:0000256" key="8">
    <source>
        <dbReference type="RuleBase" id="RU361123"/>
    </source>
</evidence>
<keyword evidence="4 8" id="KW-0479">Metal-binding</keyword>
<dbReference type="PANTHER" id="PTHR31683">
    <property type="entry name" value="PECTATE LYASE 18-RELATED"/>
    <property type="match status" value="1"/>
</dbReference>
<organism evidence="10 11">
    <name type="scientific">Protea cynaroides</name>
    <dbReference type="NCBI Taxonomy" id="273540"/>
    <lineage>
        <taxon>Eukaryota</taxon>
        <taxon>Viridiplantae</taxon>
        <taxon>Streptophyta</taxon>
        <taxon>Embryophyta</taxon>
        <taxon>Tracheophyta</taxon>
        <taxon>Spermatophyta</taxon>
        <taxon>Magnoliopsida</taxon>
        <taxon>Proteales</taxon>
        <taxon>Proteaceae</taxon>
        <taxon>Protea</taxon>
    </lineage>
</organism>
<dbReference type="GO" id="GO:0046872">
    <property type="term" value="F:metal ion binding"/>
    <property type="evidence" value="ECO:0007669"/>
    <property type="project" value="UniProtKB-KW"/>
</dbReference>
<accession>A0A9Q0KJG7</accession>
<dbReference type="InterPro" id="IPR018082">
    <property type="entry name" value="AmbAllergen"/>
</dbReference>
<evidence type="ECO:0000256" key="4">
    <source>
        <dbReference type="ARBA" id="ARBA00022723"/>
    </source>
</evidence>
<gene>
    <name evidence="10" type="ORF">NE237_004460</name>
</gene>
<evidence type="ECO:0000256" key="2">
    <source>
        <dbReference type="ARBA" id="ARBA00005220"/>
    </source>
</evidence>
<dbReference type="SUPFAM" id="SSF51126">
    <property type="entry name" value="Pectin lyase-like"/>
    <property type="match status" value="1"/>
</dbReference>
<dbReference type="InterPro" id="IPR002022">
    <property type="entry name" value="Pec_lyase"/>
</dbReference>
<dbReference type="OrthoDB" id="1637350at2759"/>
<evidence type="ECO:0000259" key="9">
    <source>
        <dbReference type="SMART" id="SM00656"/>
    </source>
</evidence>
<reference evidence="10" key="1">
    <citation type="journal article" date="2023" name="Plant J.">
        <title>The genome of the king protea, Protea cynaroides.</title>
        <authorList>
            <person name="Chang J."/>
            <person name="Duong T.A."/>
            <person name="Schoeman C."/>
            <person name="Ma X."/>
            <person name="Roodt D."/>
            <person name="Barker N."/>
            <person name="Li Z."/>
            <person name="Van de Peer Y."/>
            <person name="Mizrachi E."/>
        </authorList>
    </citation>
    <scope>NUCLEOTIDE SEQUENCE</scope>
    <source>
        <tissue evidence="10">Young leaves</tissue>
    </source>
</reference>
<dbReference type="Proteomes" id="UP001141806">
    <property type="component" value="Unassembled WGS sequence"/>
</dbReference>
<evidence type="ECO:0000256" key="6">
    <source>
        <dbReference type="ARBA" id="ARBA00022837"/>
    </source>
</evidence>
<evidence type="ECO:0000313" key="10">
    <source>
        <dbReference type="EMBL" id="KAJ4971361.1"/>
    </source>
</evidence>
<dbReference type="AlphaFoldDB" id="A0A9Q0KJG7"/>